<evidence type="ECO:0000313" key="1">
    <source>
        <dbReference type="EMBL" id="KAH7914922.1"/>
    </source>
</evidence>
<organism evidence="1 2">
    <name type="scientific">Hygrophoropsis aurantiaca</name>
    <dbReference type="NCBI Taxonomy" id="72124"/>
    <lineage>
        <taxon>Eukaryota</taxon>
        <taxon>Fungi</taxon>
        <taxon>Dikarya</taxon>
        <taxon>Basidiomycota</taxon>
        <taxon>Agaricomycotina</taxon>
        <taxon>Agaricomycetes</taxon>
        <taxon>Agaricomycetidae</taxon>
        <taxon>Boletales</taxon>
        <taxon>Coniophorineae</taxon>
        <taxon>Hygrophoropsidaceae</taxon>
        <taxon>Hygrophoropsis</taxon>
    </lineage>
</organism>
<dbReference type="EMBL" id="MU267607">
    <property type="protein sequence ID" value="KAH7914922.1"/>
    <property type="molecule type" value="Genomic_DNA"/>
</dbReference>
<protein>
    <submittedName>
        <fullName evidence="1">Snare associated Golgi protein-domain-containing protein</fullName>
    </submittedName>
</protein>
<gene>
    <name evidence="1" type="ORF">BJ138DRAFT_1133031</name>
</gene>
<accession>A0ACB8ANW4</accession>
<proteinExistence type="predicted"/>
<reference evidence="1" key="1">
    <citation type="journal article" date="2021" name="New Phytol.">
        <title>Evolutionary innovations through gain and loss of genes in the ectomycorrhizal Boletales.</title>
        <authorList>
            <person name="Wu G."/>
            <person name="Miyauchi S."/>
            <person name="Morin E."/>
            <person name="Kuo A."/>
            <person name="Drula E."/>
            <person name="Varga T."/>
            <person name="Kohler A."/>
            <person name="Feng B."/>
            <person name="Cao Y."/>
            <person name="Lipzen A."/>
            <person name="Daum C."/>
            <person name="Hundley H."/>
            <person name="Pangilinan J."/>
            <person name="Johnson J."/>
            <person name="Barry K."/>
            <person name="LaButti K."/>
            <person name="Ng V."/>
            <person name="Ahrendt S."/>
            <person name="Min B."/>
            <person name="Choi I.G."/>
            <person name="Park H."/>
            <person name="Plett J.M."/>
            <person name="Magnuson J."/>
            <person name="Spatafora J.W."/>
            <person name="Nagy L.G."/>
            <person name="Henrissat B."/>
            <person name="Grigoriev I.V."/>
            <person name="Yang Z.L."/>
            <person name="Xu J."/>
            <person name="Martin F.M."/>
        </authorList>
    </citation>
    <scope>NUCLEOTIDE SEQUENCE</scope>
    <source>
        <strain evidence="1">ATCC 28755</strain>
    </source>
</reference>
<name>A0ACB8ANW4_9AGAM</name>
<evidence type="ECO:0000313" key="2">
    <source>
        <dbReference type="Proteomes" id="UP000790377"/>
    </source>
</evidence>
<dbReference type="Proteomes" id="UP000790377">
    <property type="component" value="Unassembled WGS sequence"/>
</dbReference>
<sequence>MSPAPYDPALNDPRATSARTLSRTPSPTPSEVAELNRKTLIDFSAFKRKGFWMEKKTIIWCVVGVILAVLGGLFYFYHTQIVKALQPAANWMHDWLFGHEILAILCGLVWGVGIGFAITAAGTFIGEVGNFYAFKYCCHARGEKLEKNDIKYACLAKLVREGGFRIAVIARYSAIPGHFTTAIFAVCGMDIWTFCAAAFLSLPKQFVTVYIGVLLEDTNSADTKKNTILSYVVGTITFVVTVAAMHYITRQVNRVKPDIIYARRKARQSKLTQAYGSSSQTLYQNGGVLESTADVVFNPDADARVPLTASDQPYDAPYTHQKWDSEGRAVGYTGDPRLYAPQPRVPSNPQSMLDSGSRSDANTSPYHPSSTPLREESTDTITWESSVNNTNTGQSQSFRLNSLPPTAPLGNPFEAPLHNPFEGSTETVHQTGYETFVPPTSYAPPPGPPPTSYAPPPGPPPARVLSPPAPARVASPTQYAFGAPQHSFGSPRRVASPSPPSYHSGGGV</sequence>
<comment type="caution">
    <text evidence="1">The sequence shown here is derived from an EMBL/GenBank/DDBJ whole genome shotgun (WGS) entry which is preliminary data.</text>
</comment>
<keyword evidence="2" id="KW-1185">Reference proteome</keyword>